<evidence type="ECO:0000313" key="1">
    <source>
        <dbReference type="EMBL" id="QSZ29200.1"/>
    </source>
</evidence>
<protein>
    <recommendedName>
        <fullName evidence="3">NADH:ubiquinone oxidoreductase 20.1kD subunit</fullName>
    </recommendedName>
</protein>
<keyword evidence="2" id="KW-1185">Reference proteome</keyword>
<sequence>MPLKWLMNNPQMFSRRIAAARPLRTSFIPRQTALIPQRCASQAAAPSGPDYPHLSDIEDPGMNGGYINPPKVKRQFRDPYADWWDKQERRNYGEPVHEDNDILGLFSPEEYTHQKPGTAVLQLGAFVATVFGLCTVVRILYPDRPSAPREFEGGLERELGGPTAVRVSYNAHKSCRSFLLTRRIGQSCWRSIVNGGGFVHMNINLSTFRGTFIVMYALRDVYAFKLQSIPIRLHKNSPLPSPLSQLPQFFDVDRSPIVTMSTQAGKNHHYPDLSFPI</sequence>
<dbReference type="PANTHER" id="PTHR12840:SF1">
    <property type="entry name" value="NADH DEHYDROGENASE [UBIQUINONE] 1 BETA SUBCOMPLEX SUBUNIT 8, MITOCHONDRIAL"/>
    <property type="match status" value="1"/>
</dbReference>
<gene>
    <name evidence="1" type="ORF">DSL72_003711</name>
</gene>
<dbReference type="AlphaFoldDB" id="A0A8A3NYN3"/>
<dbReference type="OrthoDB" id="2014058at2759"/>
<dbReference type="PANTHER" id="PTHR12840">
    <property type="entry name" value="NADH-UBIQUINONE OXIDOREDUCTASE ASHI SUBUNIT"/>
    <property type="match status" value="1"/>
</dbReference>
<dbReference type="GO" id="GO:0005739">
    <property type="term" value="C:mitochondrion"/>
    <property type="evidence" value="ECO:0007669"/>
    <property type="project" value="InterPro"/>
</dbReference>
<accession>A0A8A3NYN3</accession>
<evidence type="ECO:0000313" key="2">
    <source>
        <dbReference type="Proteomes" id="UP000672032"/>
    </source>
</evidence>
<dbReference type="Pfam" id="PF05821">
    <property type="entry name" value="NDUF_B8"/>
    <property type="match status" value="1"/>
</dbReference>
<name>A0A8A3NYN3_9HELO</name>
<reference evidence="1" key="1">
    <citation type="submission" date="2020-10" db="EMBL/GenBank/DDBJ databases">
        <title>Genome Sequence of Monilinia vaccinii-corymbosi Sheds Light on Mummy Berry Disease Infection of Blueberry and Mating Type.</title>
        <authorList>
            <person name="Yow A.G."/>
            <person name="Zhang Y."/>
            <person name="Bansal K."/>
            <person name="Eacker S.M."/>
            <person name="Sullivan S."/>
            <person name="Liachko I."/>
            <person name="Cubeta M.A."/>
            <person name="Rollins J.A."/>
            <person name="Ashrafi H."/>
        </authorList>
    </citation>
    <scope>NUCLEOTIDE SEQUENCE</scope>
    <source>
        <strain evidence="1">RL-1</strain>
    </source>
</reference>
<dbReference type="InterPro" id="IPR008699">
    <property type="entry name" value="NDUFB8"/>
</dbReference>
<evidence type="ECO:0008006" key="3">
    <source>
        <dbReference type="Google" id="ProtNLM"/>
    </source>
</evidence>
<dbReference type="Proteomes" id="UP000672032">
    <property type="component" value="Chromosome 1"/>
</dbReference>
<dbReference type="EMBL" id="CP063405">
    <property type="protein sequence ID" value="QSZ29200.1"/>
    <property type="molecule type" value="Genomic_DNA"/>
</dbReference>
<organism evidence="1 2">
    <name type="scientific">Monilinia vaccinii-corymbosi</name>
    <dbReference type="NCBI Taxonomy" id="61207"/>
    <lineage>
        <taxon>Eukaryota</taxon>
        <taxon>Fungi</taxon>
        <taxon>Dikarya</taxon>
        <taxon>Ascomycota</taxon>
        <taxon>Pezizomycotina</taxon>
        <taxon>Leotiomycetes</taxon>
        <taxon>Helotiales</taxon>
        <taxon>Sclerotiniaceae</taxon>
        <taxon>Monilinia</taxon>
    </lineage>
</organism>
<proteinExistence type="predicted"/>